<dbReference type="GO" id="GO:0005762">
    <property type="term" value="C:mitochondrial large ribosomal subunit"/>
    <property type="evidence" value="ECO:0007669"/>
    <property type="project" value="TreeGrafter"/>
</dbReference>
<dbReference type="SUPFAM" id="SSF50104">
    <property type="entry name" value="Translation proteins SH3-like domain"/>
    <property type="match status" value="1"/>
</dbReference>
<dbReference type="EMBL" id="MH396117">
    <property type="protein sequence ID" value="AXF36180.1"/>
    <property type="molecule type" value="Genomic_DNA"/>
</dbReference>
<geneLocation type="chloroplast" evidence="5"/>
<dbReference type="NCBIfam" id="TIGR01024">
    <property type="entry name" value="rplS_bact"/>
    <property type="match status" value="1"/>
</dbReference>
<dbReference type="InterPro" id="IPR018257">
    <property type="entry name" value="Ribosomal_bL19_CS"/>
</dbReference>
<dbReference type="InterPro" id="IPR001857">
    <property type="entry name" value="Ribosomal_bL19"/>
</dbReference>
<evidence type="ECO:0000256" key="1">
    <source>
        <dbReference type="ARBA" id="ARBA00005781"/>
    </source>
</evidence>
<keyword evidence="3 4" id="KW-0687">Ribonucleoprotein</keyword>
<evidence type="ECO:0000256" key="4">
    <source>
        <dbReference type="HAMAP-Rule" id="MF_00402"/>
    </source>
</evidence>
<dbReference type="Gene3D" id="2.30.30.790">
    <property type="match status" value="1"/>
</dbReference>
<reference evidence="5" key="1">
    <citation type="journal article" date="2018" name="J. Phycol.">
        <title>Organellar genomics: a useful tool to study evolutionary relationships and molecular evolution in Gracilariaceae (Rhodophyta).</title>
        <authorList>
            <person name="Iha C."/>
            <person name="Grassa C.J."/>
            <person name="de M Lyra G."/>
            <person name="Davis C.C."/>
            <person name="Verbruggen H."/>
            <person name="Oliveira M.C."/>
        </authorList>
    </citation>
    <scope>NUCLEOTIDE SEQUENCE</scope>
    <source>
        <strain evidence="5">BG0039</strain>
    </source>
</reference>
<dbReference type="InterPro" id="IPR008991">
    <property type="entry name" value="Translation_prot_SH3-like_sf"/>
</dbReference>
<protein>
    <recommendedName>
        <fullName evidence="4">Large ribosomal subunit protein bL19c</fullName>
    </recommendedName>
</protein>
<gene>
    <name evidence="4 5" type="primary">rpl19</name>
</gene>
<evidence type="ECO:0000256" key="3">
    <source>
        <dbReference type="ARBA" id="ARBA00023274"/>
    </source>
</evidence>
<keyword evidence="5" id="KW-0934">Plastid</keyword>
<keyword evidence="2 4" id="KW-0689">Ribosomal protein</keyword>
<dbReference type="GeneID" id="68635611"/>
<proteinExistence type="inferred from homology"/>
<dbReference type="AlphaFoldDB" id="A0A345AIE4"/>
<comment type="similarity">
    <text evidence="1 4">Belongs to the bacterial ribosomal protein bL19 family.</text>
</comment>
<dbReference type="PIRSF" id="PIRSF002191">
    <property type="entry name" value="Ribosomal_L19"/>
    <property type="match status" value="1"/>
</dbReference>
<dbReference type="HAMAP" id="MF_00402">
    <property type="entry name" value="Ribosomal_bL19"/>
    <property type="match status" value="1"/>
</dbReference>
<evidence type="ECO:0000256" key="2">
    <source>
        <dbReference type="ARBA" id="ARBA00022980"/>
    </source>
</evidence>
<organism evidence="5">
    <name type="scientific">Gracilariopsis tenuifrons</name>
    <dbReference type="NCBI Taxonomy" id="31472"/>
    <lineage>
        <taxon>Eukaryota</taxon>
        <taxon>Rhodophyta</taxon>
        <taxon>Florideophyceae</taxon>
        <taxon>Rhodymeniophycidae</taxon>
        <taxon>Gracilariales</taxon>
        <taxon>Gracilariaceae</taxon>
        <taxon>Gracilariopsis</taxon>
    </lineage>
</organism>
<dbReference type="FunFam" id="2.30.30.790:FF:000004">
    <property type="entry name" value="50S ribosomal protein L19, chloroplastic"/>
    <property type="match status" value="1"/>
</dbReference>
<dbReference type="GO" id="GO:0003729">
    <property type="term" value="F:mRNA binding"/>
    <property type="evidence" value="ECO:0007669"/>
    <property type="project" value="UniProtKB-ARBA"/>
</dbReference>
<dbReference type="GO" id="GO:0003735">
    <property type="term" value="F:structural constituent of ribosome"/>
    <property type="evidence" value="ECO:0007669"/>
    <property type="project" value="InterPro"/>
</dbReference>
<accession>A0A345AIE4</accession>
<dbReference type="PROSITE" id="PS01015">
    <property type="entry name" value="RIBOSOMAL_L19"/>
    <property type="match status" value="1"/>
</dbReference>
<dbReference type="RefSeq" id="YP_010199472.1">
    <property type="nucleotide sequence ID" value="NC_058670.1"/>
</dbReference>
<dbReference type="GO" id="GO:0009507">
    <property type="term" value="C:chloroplast"/>
    <property type="evidence" value="ECO:0007669"/>
    <property type="project" value="UniProtKB-SubCell"/>
</dbReference>
<dbReference type="PRINTS" id="PR00061">
    <property type="entry name" value="RIBOSOMALL19"/>
</dbReference>
<keyword evidence="5" id="KW-0150">Chloroplast</keyword>
<dbReference type="PANTHER" id="PTHR15680:SF9">
    <property type="entry name" value="LARGE RIBOSOMAL SUBUNIT PROTEIN BL19M"/>
    <property type="match status" value="1"/>
</dbReference>
<dbReference type="GO" id="GO:0006412">
    <property type="term" value="P:translation"/>
    <property type="evidence" value="ECO:0007669"/>
    <property type="project" value="UniProtKB-UniRule"/>
</dbReference>
<name>A0A345AIE4_9FLOR</name>
<evidence type="ECO:0000313" key="5">
    <source>
        <dbReference type="EMBL" id="AXF36180.1"/>
    </source>
</evidence>
<sequence>MYLKTHKKQFIISQLEKKFQKTEIPVINIGDSIKMGILIQEGNKERIQNVEGVVISKHNSQLNTTITIRKVLQNIGVERVYLIHSPRIKTIQIIKRAKVRRAKLYYLRSRSGKATRLKQKFN</sequence>
<dbReference type="Pfam" id="PF01245">
    <property type="entry name" value="Ribosomal_L19"/>
    <property type="match status" value="1"/>
</dbReference>
<dbReference type="InterPro" id="IPR038657">
    <property type="entry name" value="Ribosomal_bL19_sf"/>
</dbReference>
<dbReference type="PANTHER" id="PTHR15680">
    <property type="entry name" value="RIBOSOMAL PROTEIN L19"/>
    <property type="match status" value="1"/>
</dbReference>
<comment type="subcellular location">
    <subcellularLocation>
        <location evidence="4">Plastid</location>
        <location evidence="4">Chloroplast</location>
    </subcellularLocation>
</comment>